<proteinExistence type="predicted"/>
<dbReference type="Proteomes" id="UP000018951">
    <property type="component" value="Unassembled WGS sequence"/>
</dbReference>
<reference evidence="1 2" key="1">
    <citation type="journal article" date="2013" name="PLoS ONE">
        <title>Bacterial endosymbiosis in a chordate host: long-term co-evolution and conservation of secondary metabolism.</title>
        <authorList>
            <person name="Kwan J.C."/>
            <person name="Schmidt E.W."/>
        </authorList>
    </citation>
    <scope>NUCLEOTIDE SEQUENCE [LARGE SCALE GENOMIC DNA]</scope>
    <source>
        <strain evidence="2">L6</strain>
    </source>
</reference>
<dbReference type="AlphaFoldDB" id="W2V2A9"/>
<keyword evidence="2" id="KW-1185">Reference proteome</keyword>
<accession>W2V2A9</accession>
<name>W2V2A9_9RICK</name>
<dbReference type="EMBL" id="AXCJ01000002">
    <property type="protein sequence ID" value="ETO91588.1"/>
    <property type="molecule type" value="Genomic_DNA"/>
</dbReference>
<dbReference type="STRING" id="1401685.P857_36"/>
<sequence>MSNTVRKYLIARKTQKLLIICFLHRNLSVVTKKNYDTQQPYQVLPQNTLQIKQRNL</sequence>
<protein>
    <submittedName>
        <fullName evidence="1">Uncharacterized protein</fullName>
    </submittedName>
</protein>
<comment type="caution">
    <text evidence="1">The sequence shown here is derived from an EMBL/GenBank/DDBJ whole genome shotgun (WGS) entry which is preliminary data.</text>
</comment>
<evidence type="ECO:0000313" key="2">
    <source>
        <dbReference type="Proteomes" id="UP000018951"/>
    </source>
</evidence>
<gene>
    <name evidence="1" type="ORF">P857_36</name>
</gene>
<evidence type="ECO:0000313" key="1">
    <source>
        <dbReference type="EMBL" id="ETO91588.1"/>
    </source>
</evidence>
<organism evidence="1 2">
    <name type="scientific">Candidatus Xenolissoclinum pacificiensis L6</name>
    <dbReference type="NCBI Taxonomy" id="1401685"/>
    <lineage>
        <taxon>Bacteria</taxon>
        <taxon>Pseudomonadati</taxon>
        <taxon>Pseudomonadota</taxon>
        <taxon>Alphaproteobacteria</taxon>
        <taxon>Rickettsiales</taxon>
        <taxon>Anaplasmataceae</taxon>
        <taxon>Candidatus Xenolissoclinum</taxon>
    </lineage>
</organism>